<keyword evidence="3" id="KW-1185">Reference proteome</keyword>
<accession>A0A934RRE6</accession>
<comment type="caution">
    <text evidence="2">The sequence shown here is derived from an EMBL/GenBank/DDBJ whole genome shotgun (WGS) entry which is preliminary data.</text>
</comment>
<feature type="region of interest" description="Disordered" evidence="1">
    <location>
        <begin position="282"/>
        <end position="333"/>
    </location>
</feature>
<evidence type="ECO:0000313" key="3">
    <source>
        <dbReference type="Proteomes" id="UP000604083"/>
    </source>
</evidence>
<dbReference type="Proteomes" id="UP000604083">
    <property type="component" value="Unassembled WGS sequence"/>
</dbReference>
<dbReference type="EMBL" id="JAENIO010000005">
    <property type="protein sequence ID" value="MBK1833151.1"/>
    <property type="molecule type" value="Genomic_DNA"/>
</dbReference>
<protein>
    <recommendedName>
        <fullName evidence="4">Lipoprotein</fullName>
    </recommendedName>
</protein>
<dbReference type="RefSeq" id="WP_200390580.1">
    <property type="nucleotide sequence ID" value="NZ_JAENIO010000005.1"/>
</dbReference>
<reference evidence="2" key="1">
    <citation type="submission" date="2021-01" db="EMBL/GenBank/DDBJ databases">
        <title>Modified the classification status of verrucomicrobia.</title>
        <authorList>
            <person name="Feng X."/>
        </authorList>
    </citation>
    <scope>NUCLEOTIDE SEQUENCE</scope>
    <source>
        <strain evidence="2">KCTC 12986</strain>
    </source>
</reference>
<dbReference type="AlphaFoldDB" id="A0A934RRE6"/>
<sequence>MFRQTLCLLTLSLVTSCNPSPEGLTLGPPPGKALRTTELKGDAEQRLATLAAQTPLANNALFTSYNKNGRSQWNSGWTRRIDFTGVVWSHRKAGAAITPRHIVFAGHYQHPVGAKLTFHDRSGQPHSRQIVRKISFRGRKDGTASDIAVALLDRPLPEGIKVYRLLPPRSDYAHTLPEAPVLVTEQKRHVYIHKVRRLFGKGISFGKNENQPAELYKSLIVGDSGHPSFLLVGGEPVLIETHTGGGPGSGPFYSDPLIFAELQKAVAELDATYAIATVPLDAHQTPAPPEKKPAPQPKLAPAPPQTTPTPSPGQTTPGAPRQPRVRRVPTPAN</sequence>
<dbReference type="PROSITE" id="PS51257">
    <property type="entry name" value="PROKAR_LIPOPROTEIN"/>
    <property type="match status" value="1"/>
</dbReference>
<feature type="compositionally biased region" description="Low complexity" evidence="1">
    <location>
        <begin position="312"/>
        <end position="333"/>
    </location>
</feature>
<evidence type="ECO:0008006" key="4">
    <source>
        <dbReference type="Google" id="ProtNLM"/>
    </source>
</evidence>
<organism evidence="2 3">
    <name type="scientific">Roseibacillus ishigakijimensis</name>
    <dbReference type="NCBI Taxonomy" id="454146"/>
    <lineage>
        <taxon>Bacteria</taxon>
        <taxon>Pseudomonadati</taxon>
        <taxon>Verrucomicrobiota</taxon>
        <taxon>Verrucomicrobiia</taxon>
        <taxon>Verrucomicrobiales</taxon>
        <taxon>Verrucomicrobiaceae</taxon>
        <taxon>Roseibacillus</taxon>
    </lineage>
</organism>
<feature type="compositionally biased region" description="Pro residues" evidence="1">
    <location>
        <begin position="294"/>
        <end position="311"/>
    </location>
</feature>
<gene>
    <name evidence="2" type="ORF">JIN78_03675</name>
</gene>
<evidence type="ECO:0000256" key="1">
    <source>
        <dbReference type="SAM" id="MobiDB-lite"/>
    </source>
</evidence>
<evidence type="ECO:0000313" key="2">
    <source>
        <dbReference type="EMBL" id="MBK1833151.1"/>
    </source>
</evidence>
<name>A0A934RRE6_9BACT</name>
<proteinExistence type="predicted"/>